<evidence type="ECO:0000313" key="3">
    <source>
        <dbReference type="Proteomes" id="UP001198983"/>
    </source>
</evidence>
<proteinExistence type="predicted"/>
<accession>A0AAX2ZCH0</accession>
<dbReference type="NCBIfam" id="TIGR01167">
    <property type="entry name" value="LPXTG_anchor"/>
    <property type="match status" value="1"/>
</dbReference>
<evidence type="ECO:0000256" key="1">
    <source>
        <dbReference type="SAM" id="Phobius"/>
    </source>
</evidence>
<feature type="transmembrane region" description="Helical" evidence="1">
    <location>
        <begin position="197"/>
        <end position="218"/>
    </location>
</feature>
<dbReference type="AlphaFoldDB" id="A0AAX2ZCH0"/>
<dbReference type="EMBL" id="CP081135">
    <property type="protein sequence ID" value="UEL46696.1"/>
    <property type="molecule type" value="Genomic_DNA"/>
</dbReference>
<reference evidence="2 3" key="1">
    <citation type="journal article" date="2023" name="Int. J. Syst. Evol. Microbiol.">
        <title>Terrisporobacter hibernicus sp. nov., isolated from bovine faeces in Northern Ireland.</title>
        <authorList>
            <person name="Mitchell M."/>
            <person name="Nguyen S.V."/>
            <person name="Connor M."/>
            <person name="Fairley D.J."/>
            <person name="Donoghue O."/>
            <person name="Marshall H."/>
            <person name="Koolman L."/>
            <person name="McMullan G."/>
            <person name="Schaffer K.E."/>
            <person name="McGrath J.W."/>
            <person name="Fanning S."/>
        </authorList>
    </citation>
    <scope>NUCLEOTIDE SEQUENCE [LARGE SCALE GENOMIC DNA]</scope>
    <source>
        <strain evidence="2 3">MCA3</strain>
    </source>
</reference>
<organism evidence="2 3">
    <name type="scientific">Terrisporobacter hibernicus</name>
    <dbReference type="NCBI Taxonomy" id="2813371"/>
    <lineage>
        <taxon>Bacteria</taxon>
        <taxon>Bacillati</taxon>
        <taxon>Bacillota</taxon>
        <taxon>Clostridia</taxon>
        <taxon>Peptostreptococcales</taxon>
        <taxon>Peptostreptococcaceae</taxon>
        <taxon>Terrisporobacter</taxon>
    </lineage>
</organism>
<sequence length="226" mass="25516">MEKLLAILLVCFSILLVGCVNTDITLDIDKKGNMTMAMKLLTNNYVTENITQEDLQKVKEEYKADSIEKINEDNQSGYLLNKDLGNIKDLVSRGNKDIKDSKFINISEEKSLIYNTYDVTLNMKEALIGEMTEEDLSILSFIGNSASMNLHMTTPFKLVESNATSTFEEKDGRTTYSWDYTLNTLDNIHVKFNVPNFSNIIIIAGGVGVIAICGFIFIRKRKNKEV</sequence>
<dbReference type="RefSeq" id="WP_228415464.1">
    <property type="nucleotide sequence ID" value="NZ_CP081135.1"/>
</dbReference>
<keyword evidence="3" id="KW-1185">Reference proteome</keyword>
<keyword evidence="1" id="KW-1133">Transmembrane helix</keyword>
<evidence type="ECO:0000313" key="2">
    <source>
        <dbReference type="EMBL" id="UEL46696.1"/>
    </source>
</evidence>
<gene>
    <name evidence="2" type="ORF">JW646_13750</name>
</gene>
<protein>
    <submittedName>
        <fullName evidence="2">LPXTG cell wall anchor domain-containing protein</fullName>
    </submittedName>
</protein>
<keyword evidence="1" id="KW-0812">Transmembrane</keyword>
<dbReference type="Proteomes" id="UP001198983">
    <property type="component" value="Chromosome"/>
</dbReference>
<keyword evidence="1" id="KW-0472">Membrane</keyword>
<dbReference type="KEGG" id="tem:JW646_13750"/>
<dbReference type="PROSITE" id="PS51257">
    <property type="entry name" value="PROKAR_LIPOPROTEIN"/>
    <property type="match status" value="1"/>
</dbReference>
<name>A0AAX2ZCH0_9FIRM</name>